<sequence length="350" mass="37629">MSFLKSKFRHPKLPRNDLGLTQQAYEGPLSTLCAGCGHDAIGASIIQACHELSIPPHRIAKLSGIGCSSKAPTYFLDKAHGFNSVHGRMPSIVTGANMANRDLVYIGMSGDGDTSAIGMGQFAHVVRRRLNMLYLVANNGVYGLTKGQTSATADEGSLSKQGQANPLEGIDLVTMAIQLGATFVARSFSGDKRELLPLIKAGLSHNGFAFIDIVSPCVTFNNHAGSTKSYDYVRDHVTTGAVTDFVPVEEEIIVSSSDSEAQDICLHDGSILRLQKTGNEYDPQDRQQALAAIEQSRQQDRILTGLLYVDPAAQDLHEVLGTTDKPLNSLGERALCPGSDVLEVINDSFR</sequence>
<comment type="caution">
    <text evidence="3">The sequence shown here is derived from an EMBL/GenBank/DDBJ whole genome shotgun (WGS) entry which is preliminary data.</text>
</comment>
<dbReference type="PANTHER" id="PTHR48084:SF5">
    <property type="entry name" value="BLR6744 PROTEIN"/>
    <property type="match status" value="1"/>
</dbReference>
<dbReference type="EMBL" id="QQOH01000003">
    <property type="protein sequence ID" value="RDE19460.1"/>
    <property type="molecule type" value="Genomic_DNA"/>
</dbReference>
<dbReference type="GO" id="GO:0044281">
    <property type="term" value="P:small molecule metabolic process"/>
    <property type="evidence" value="ECO:0007669"/>
    <property type="project" value="UniProtKB-ARBA"/>
</dbReference>
<accession>A0A369WBS1</accession>
<protein>
    <submittedName>
        <fullName evidence="3">2-oxoacid:ferredoxin oxidoreductase subunit beta</fullName>
    </submittedName>
</protein>
<proteinExistence type="predicted"/>
<keyword evidence="1" id="KW-0560">Oxidoreductase</keyword>
<dbReference type="OrthoDB" id="9775140at2"/>
<evidence type="ECO:0000256" key="1">
    <source>
        <dbReference type="ARBA" id="ARBA00023002"/>
    </source>
</evidence>
<dbReference type="CDD" id="cd03375">
    <property type="entry name" value="TPP_OGFOR"/>
    <property type="match status" value="1"/>
</dbReference>
<dbReference type="RefSeq" id="WP_114695805.1">
    <property type="nucleotide sequence ID" value="NZ_QQOH01000003.1"/>
</dbReference>
<dbReference type="Gene3D" id="3.40.50.970">
    <property type="match status" value="1"/>
</dbReference>
<dbReference type="InterPro" id="IPR011766">
    <property type="entry name" value="TPP_enzyme_TPP-bd"/>
</dbReference>
<keyword evidence="4" id="KW-1185">Reference proteome</keyword>
<dbReference type="InterPro" id="IPR051457">
    <property type="entry name" value="2-oxoacid:Fd_oxidoreductase"/>
</dbReference>
<dbReference type="Proteomes" id="UP000253769">
    <property type="component" value="Unassembled WGS sequence"/>
</dbReference>
<dbReference type="AlphaFoldDB" id="A0A369WBS1"/>
<dbReference type="Pfam" id="PF02775">
    <property type="entry name" value="TPP_enzyme_C"/>
    <property type="match status" value="1"/>
</dbReference>
<gene>
    <name evidence="3" type="ORF">DV711_11240</name>
</gene>
<dbReference type="GO" id="GO:0016625">
    <property type="term" value="F:oxidoreductase activity, acting on the aldehyde or oxo group of donors, iron-sulfur protein as acceptor"/>
    <property type="evidence" value="ECO:0007669"/>
    <property type="project" value="UniProtKB-ARBA"/>
</dbReference>
<dbReference type="InterPro" id="IPR029061">
    <property type="entry name" value="THDP-binding"/>
</dbReference>
<dbReference type="PANTHER" id="PTHR48084">
    <property type="entry name" value="2-OXOGLUTARATE OXIDOREDUCTASE SUBUNIT KORB-RELATED"/>
    <property type="match status" value="1"/>
</dbReference>
<name>A0A369WBS1_9GAMM</name>
<organism evidence="3 4">
    <name type="scientific">Motiliproteus coralliicola</name>
    <dbReference type="NCBI Taxonomy" id="2283196"/>
    <lineage>
        <taxon>Bacteria</taxon>
        <taxon>Pseudomonadati</taxon>
        <taxon>Pseudomonadota</taxon>
        <taxon>Gammaproteobacteria</taxon>
        <taxon>Oceanospirillales</taxon>
        <taxon>Oceanospirillaceae</taxon>
        <taxon>Motiliproteus</taxon>
    </lineage>
</organism>
<evidence type="ECO:0000313" key="4">
    <source>
        <dbReference type="Proteomes" id="UP000253769"/>
    </source>
</evidence>
<evidence type="ECO:0000259" key="2">
    <source>
        <dbReference type="Pfam" id="PF02775"/>
    </source>
</evidence>
<feature type="domain" description="Thiamine pyrophosphate enzyme TPP-binding" evidence="2">
    <location>
        <begin position="65"/>
        <end position="213"/>
    </location>
</feature>
<reference evidence="3 4" key="1">
    <citation type="submission" date="2018-07" db="EMBL/GenBank/DDBJ databases">
        <title>Motiliproteus coralliicola sp. nov., a bacterium isolated from Coral.</title>
        <authorList>
            <person name="Wang G."/>
        </authorList>
    </citation>
    <scope>NUCLEOTIDE SEQUENCE [LARGE SCALE GENOMIC DNA]</scope>
    <source>
        <strain evidence="3 4">C34</strain>
    </source>
</reference>
<evidence type="ECO:0000313" key="3">
    <source>
        <dbReference type="EMBL" id="RDE19460.1"/>
    </source>
</evidence>
<dbReference type="GO" id="GO:0030976">
    <property type="term" value="F:thiamine pyrophosphate binding"/>
    <property type="evidence" value="ECO:0007669"/>
    <property type="project" value="InterPro"/>
</dbReference>
<dbReference type="GO" id="GO:0045333">
    <property type="term" value="P:cellular respiration"/>
    <property type="evidence" value="ECO:0007669"/>
    <property type="project" value="UniProtKB-ARBA"/>
</dbReference>
<dbReference type="SUPFAM" id="SSF52518">
    <property type="entry name" value="Thiamin diphosphate-binding fold (THDP-binding)"/>
    <property type="match status" value="1"/>
</dbReference>